<evidence type="ECO:0000313" key="2">
    <source>
        <dbReference type="Proteomes" id="UP000199283"/>
    </source>
</evidence>
<sequence length="427" mass="48441">MRGYNSAPNDLLFNKGDWHTMQDGWKKQLVAAIEGMDGDELLNTSTTDLARYYVDKYVFDAPTIYPDELVVDQRETQIDVSQDRNRMIHDRSRPYHMAGTSLDVEIPYSGNKVGFDIQPTTWSTGKPRANVAGNVLKFSIVGTDLTEDSVRREIERRISALTEHIGWLENDAKGYNASLDALATQTIERRKEKLLKDKSMVAGLGFKMKARPGQSETFAAPNVRRKIRPATPKPTASRQAFKPEPTLTDQDYEHILTVLENMVGVMEQSPGAFREIDEESLRTHFLVQLNGHFSGDATGETFNYEGKTDILIKVDGKNIFIGECKFWTGEKGYLETLDQVLSYLSWRDTKAAVLVFSRNKDFTGVLSKIEESTAKHPSFKKQVSKRSESSWTYLFGHKDDANREISITVQAYNVPERIEPRIRPLGR</sequence>
<organism evidence="1 2">
    <name type="scientific">Jannaschia helgolandensis</name>
    <dbReference type="NCBI Taxonomy" id="188906"/>
    <lineage>
        <taxon>Bacteria</taxon>
        <taxon>Pseudomonadati</taxon>
        <taxon>Pseudomonadota</taxon>
        <taxon>Alphaproteobacteria</taxon>
        <taxon>Rhodobacterales</taxon>
        <taxon>Roseobacteraceae</taxon>
        <taxon>Jannaschia</taxon>
    </lineage>
</organism>
<name>A0A1H7P4S2_9RHOB</name>
<accession>A0A1H7P4S2</accession>
<proteinExistence type="predicted"/>
<gene>
    <name evidence="1" type="ORF">SAMN04488526_2407</name>
</gene>
<evidence type="ECO:0000313" key="1">
    <source>
        <dbReference type="EMBL" id="SEL30454.1"/>
    </source>
</evidence>
<protein>
    <submittedName>
        <fullName evidence="1">Uncharacterized protein</fullName>
    </submittedName>
</protein>
<dbReference type="EMBL" id="FNZQ01000004">
    <property type="protein sequence ID" value="SEL30454.1"/>
    <property type="molecule type" value="Genomic_DNA"/>
</dbReference>
<dbReference type="RefSeq" id="WP_217638805.1">
    <property type="nucleotide sequence ID" value="NZ_FNZQ01000004.1"/>
</dbReference>
<reference evidence="1 2" key="1">
    <citation type="submission" date="2016-10" db="EMBL/GenBank/DDBJ databases">
        <authorList>
            <person name="de Groot N.N."/>
        </authorList>
    </citation>
    <scope>NUCLEOTIDE SEQUENCE [LARGE SCALE GENOMIC DNA]</scope>
    <source>
        <strain evidence="1 2">DSM 14858</strain>
    </source>
</reference>
<dbReference type="AlphaFoldDB" id="A0A1H7P4S2"/>
<dbReference type="Proteomes" id="UP000199283">
    <property type="component" value="Unassembled WGS sequence"/>
</dbReference>
<keyword evidence="2" id="KW-1185">Reference proteome</keyword>